<keyword evidence="9" id="KW-1185">Reference proteome</keyword>
<evidence type="ECO:0000256" key="4">
    <source>
        <dbReference type="ARBA" id="ARBA00023163"/>
    </source>
</evidence>
<protein>
    <recommendedName>
        <fullName evidence="7">Xylanolytic transcriptional activator regulatory domain-containing protein</fullName>
    </recommendedName>
</protein>
<dbReference type="Proteomes" id="UP001408356">
    <property type="component" value="Unassembled WGS sequence"/>
</dbReference>
<dbReference type="CDD" id="cd12148">
    <property type="entry name" value="fungal_TF_MHR"/>
    <property type="match status" value="1"/>
</dbReference>
<keyword evidence="5" id="KW-0539">Nucleus</keyword>
<evidence type="ECO:0000256" key="6">
    <source>
        <dbReference type="SAM" id="MobiDB-lite"/>
    </source>
</evidence>
<reference evidence="8 9" key="1">
    <citation type="journal article" date="2024" name="J. Plant Pathol.">
        <title>Sequence and assembly of the genome of Seiridium unicorne, isolate CBS 538.82, causal agent of cypress canker disease.</title>
        <authorList>
            <person name="Scali E."/>
            <person name="Rocca G.D."/>
            <person name="Danti R."/>
            <person name="Garbelotto M."/>
            <person name="Barberini S."/>
            <person name="Baroncelli R."/>
            <person name="Emiliani G."/>
        </authorList>
    </citation>
    <scope>NUCLEOTIDE SEQUENCE [LARGE SCALE GENOMIC DNA]</scope>
    <source>
        <strain evidence="8 9">BM-138-508</strain>
    </source>
</reference>
<sequence>MQLVQASQPCLHISPSSAGEENCQAQKVRLNVFTRRIEVKEKAFSQRIGRLEQILAEVNQNDTGPSSSADHTQGASGVAEPNTLGASPARLSDHSSESDLATGSFGKLHFAGHYLGEISSYNGVPLFSKEGRRWIQTRTGQLAAFPRLEMPLWHNQLHIHNSIISPASNFDLPDRKVIEEYFSVFSITPIRFVFPIVDPVLFRDTVAAAYEPGGKLPSPDHATAKACVFSFLSIVSLMETSLEATPIDSDACALKAQYLLPQVLVVASVDALQVALMQCMFNLFSGRFQTAAMFHSVACRMLFMLSAHTQVCDSLSEPPIGETDDTWRVKCHLRKYFWMCYSFDKDIALRSGQPPCISDEHCDLTLPRTYSDPSHEAHVDTNGNPFLPGDLRLAKIKSKALRLLFSTQALQKSDAVLLRDIRELDDELEAWRLTLNPKTRPSLSRHADGCLVDPNVSTEQRMHYIITNFEYHHLMAAIGAKGKANRDLSCSIKPPAGAVRGAIVRVVS</sequence>
<proteinExistence type="predicted"/>
<evidence type="ECO:0000256" key="1">
    <source>
        <dbReference type="ARBA" id="ARBA00004123"/>
    </source>
</evidence>
<feature type="compositionally biased region" description="Polar residues" evidence="6">
    <location>
        <begin position="60"/>
        <end position="75"/>
    </location>
</feature>
<evidence type="ECO:0000256" key="2">
    <source>
        <dbReference type="ARBA" id="ARBA00023015"/>
    </source>
</evidence>
<accession>A0ABR2USJ9</accession>
<organism evidence="8 9">
    <name type="scientific">Seiridium unicorne</name>
    <dbReference type="NCBI Taxonomy" id="138068"/>
    <lineage>
        <taxon>Eukaryota</taxon>
        <taxon>Fungi</taxon>
        <taxon>Dikarya</taxon>
        <taxon>Ascomycota</taxon>
        <taxon>Pezizomycotina</taxon>
        <taxon>Sordariomycetes</taxon>
        <taxon>Xylariomycetidae</taxon>
        <taxon>Amphisphaeriales</taxon>
        <taxon>Sporocadaceae</taxon>
        <taxon>Seiridium</taxon>
    </lineage>
</organism>
<name>A0ABR2USJ9_9PEZI</name>
<evidence type="ECO:0000256" key="5">
    <source>
        <dbReference type="ARBA" id="ARBA00023242"/>
    </source>
</evidence>
<dbReference type="InterPro" id="IPR050987">
    <property type="entry name" value="AtrR-like"/>
</dbReference>
<dbReference type="EMBL" id="JARVKF010000396">
    <property type="protein sequence ID" value="KAK9417602.1"/>
    <property type="molecule type" value="Genomic_DNA"/>
</dbReference>
<feature type="region of interest" description="Disordered" evidence="6">
    <location>
        <begin position="60"/>
        <end position="98"/>
    </location>
</feature>
<keyword evidence="4" id="KW-0804">Transcription</keyword>
<evidence type="ECO:0000259" key="7">
    <source>
        <dbReference type="SMART" id="SM00906"/>
    </source>
</evidence>
<dbReference type="PANTHER" id="PTHR46910:SF37">
    <property type="entry name" value="ZN(II)2CYS6 TRANSCRIPTION FACTOR (EUROFUNG)"/>
    <property type="match status" value="1"/>
</dbReference>
<evidence type="ECO:0000313" key="8">
    <source>
        <dbReference type="EMBL" id="KAK9417602.1"/>
    </source>
</evidence>
<dbReference type="SMART" id="SM00906">
    <property type="entry name" value="Fungal_trans"/>
    <property type="match status" value="1"/>
</dbReference>
<comment type="subcellular location">
    <subcellularLocation>
        <location evidence="1">Nucleus</location>
    </subcellularLocation>
</comment>
<evidence type="ECO:0000256" key="3">
    <source>
        <dbReference type="ARBA" id="ARBA00023125"/>
    </source>
</evidence>
<dbReference type="Pfam" id="PF04082">
    <property type="entry name" value="Fungal_trans"/>
    <property type="match status" value="1"/>
</dbReference>
<gene>
    <name evidence="8" type="ORF">SUNI508_01359</name>
</gene>
<dbReference type="PANTHER" id="PTHR46910">
    <property type="entry name" value="TRANSCRIPTION FACTOR PDR1"/>
    <property type="match status" value="1"/>
</dbReference>
<comment type="caution">
    <text evidence="8">The sequence shown here is derived from an EMBL/GenBank/DDBJ whole genome shotgun (WGS) entry which is preliminary data.</text>
</comment>
<keyword evidence="2" id="KW-0805">Transcription regulation</keyword>
<feature type="domain" description="Xylanolytic transcriptional activator regulatory" evidence="7">
    <location>
        <begin position="291"/>
        <end position="373"/>
    </location>
</feature>
<evidence type="ECO:0000313" key="9">
    <source>
        <dbReference type="Proteomes" id="UP001408356"/>
    </source>
</evidence>
<keyword evidence="3" id="KW-0238">DNA-binding</keyword>
<dbReference type="InterPro" id="IPR007219">
    <property type="entry name" value="XnlR_reg_dom"/>
</dbReference>